<dbReference type="GO" id="GO:0042289">
    <property type="term" value="F:MHC class II protein binding"/>
    <property type="evidence" value="ECO:0007669"/>
    <property type="project" value="TreeGrafter"/>
</dbReference>
<dbReference type="GO" id="GO:0045121">
    <property type="term" value="C:membrane raft"/>
    <property type="evidence" value="ECO:0007669"/>
    <property type="project" value="TreeGrafter"/>
</dbReference>
<dbReference type="PANTHER" id="PTHR11422">
    <property type="entry name" value="T-CELL SURFACE GLYCOPROTEIN CD4"/>
    <property type="match status" value="1"/>
</dbReference>
<dbReference type="InterPro" id="IPR013783">
    <property type="entry name" value="Ig-like_fold"/>
</dbReference>
<feature type="domain" description="Ig-like" evidence="2">
    <location>
        <begin position="250"/>
        <end position="359"/>
    </location>
</feature>
<dbReference type="SMART" id="SM00409">
    <property type="entry name" value="IG"/>
    <property type="match status" value="3"/>
</dbReference>
<accession>A0A7J6B0E5</accession>
<dbReference type="AlphaFoldDB" id="A0A7J6B0E5"/>
<dbReference type="InterPro" id="IPR036179">
    <property type="entry name" value="Ig-like_dom_sf"/>
</dbReference>
<comment type="caution">
    <text evidence="3">The sequence shown here is derived from an EMBL/GenBank/DDBJ whole genome shotgun (WGS) entry which is preliminary data.</text>
</comment>
<dbReference type="GO" id="GO:1990782">
    <property type="term" value="F:protein tyrosine kinase binding"/>
    <property type="evidence" value="ECO:0007669"/>
    <property type="project" value="TreeGrafter"/>
</dbReference>
<gene>
    <name evidence="3" type="ORF">AMELA_G00082630</name>
</gene>
<dbReference type="Proteomes" id="UP000593565">
    <property type="component" value="Unassembled WGS sequence"/>
</dbReference>
<dbReference type="PROSITE" id="PS50835">
    <property type="entry name" value="IG_LIKE"/>
    <property type="match status" value="2"/>
</dbReference>
<dbReference type="InterPro" id="IPR003599">
    <property type="entry name" value="Ig_sub"/>
</dbReference>
<evidence type="ECO:0000256" key="1">
    <source>
        <dbReference type="SAM" id="Phobius"/>
    </source>
</evidence>
<evidence type="ECO:0000313" key="4">
    <source>
        <dbReference type="Proteomes" id="UP000593565"/>
    </source>
</evidence>
<evidence type="ECO:0000313" key="3">
    <source>
        <dbReference type="EMBL" id="KAF4088460.1"/>
    </source>
</evidence>
<dbReference type="GO" id="GO:0035723">
    <property type="term" value="P:interleukin-15-mediated signaling pathway"/>
    <property type="evidence" value="ECO:0007669"/>
    <property type="project" value="TreeGrafter"/>
</dbReference>
<dbReference type="EMBL" id="JAAGNN010000006">
    <property type="protein sequence ID" value="KAF4088460.1"/>
    <property type="molecule type" value="Genomic_DNA"/>
</dbReference>
<organism evidence="3 4">
    <name type="scientific">Ameiurus melas</name>
    <name type="common">Black bullhead</name>
    <name type="synonym">Silurus melas</name>
    <dbReference type="NCBI Taxonomy" id="219545"/>
    <lineage>
        <taxon>Eukaryota</taxon>
        <taxon>Metazoa</taxon>
        <taxon>Chordata</taxon>
        <taxon>Craniata</taxon>
        <taxon>Vertebrata</taxon>
        <taxon>Euteleostomi</taxon>
        <taxon>Actinopterygii</taxon>
        <taxon>Neopterygii</taxon>
        <taxon>Teleostei</taxon>
        <taxon>Ostariophysi</taxon>
        <taxon>Siluriformes</taxon>
        <taxon>Ictaluridae</taxon>
        <taxon>Ameiurus</taxon>
    </lineage>
</organism>
<dbReference type="SUPFAM" id="SSF48726">
    <property type="entry name" value="Immunoglobulin"/>
    <property type="match status" value="2"/>
</dbReference>
<dbReference type="GO" id="GO:0070374">
    <property type="term" value="P:positive regulation of ERK1 and ERK2 cascade"/>
    <property type="evidence" value="ECO:0007669"/>
    <property type="project" value="TreeGrafter"/>
</dbReference>
<dbReference type="PROSITE" id="PS51257">
    <property type="entry name" value="PROKAR_LIPOPROTEIN"/>
    <property type="match status" value="1"/>
</dbReference>
<dbReference type="Gene3D" id="2.60.40.10">
    <property type="entry name" value="Immunoglobulins"/>
    <property type="match status" value="2"/>
</dbReference>
<dbReference type="PANTHER" id="PTHR11422:SF3">
    <property type="entry name" value="G6F-LIKE PROTEIN"/>
    <property type="match status" value="1"/>
</dbReference>
<sequence length="568" mass="63025">MMSSNHRTWLLDECSSMSSYPLLFTLACFCECFVVPSIAQRVNAWSDVIVVKEGADVTLRCSEELHVIPRQVKCMMMPADGTAWTMLFSVSISSGRADGKKSIHHQAGRNLEISDHVFLRFTATMQSAGRYSCLLDKEDRTFKERIVLLAVIKLSLAPASVIPIDSTARLKAEVSPSYAVSGGTWLSRTGSPLLTDVSSAGTLLTKLPRVTARDSGTYTCNITVDGRSSNPVYSYTLSVTVSDKEVAWFPNITYGPLNSLAALSLSAVTLPCADINGDYVLLYRWHPDSPNANPKLTFQFDRWRNSRKQSDLFVELHNRSSVLSGNFSFLLRPELKDAGRYQCEVFRDDQVFAQVTVLTVLNGYSTHSSSSIELNCAYAERPQINSVKWSHIQRPKLRLPASAVLGRTIISIDLPLTPDTAGQYACTLKLNNGQTIRYLYTALMPSTEPPCCVSELPHELTTVSLLQPTDGYSSPEPSVLLQSLSLLLFLVPVVAVAVGVLLWRRGPCTFPQNVERTLSHYSGEVENIYENPEDLRQSPPQNAVYMDLKLTGETDVYRELDRYDQTCG</sequence>
<dbReference type="GO" id="GO:0042110">
    <property type="term" value="P:T cell activation"/>
    <property type="evidence" value="ECO:0007669"/>
    <property type="project" value="TreeGrafter"/>
</dbReference>
<proteinExistence type="predicted"/>
<keyword evidence="4" id="KW-1185">Reference proteome</keyword>
<protein>
    <recommendedName>
        <fullName evidence="2">Ig-like domain-containing protein</fullName>
    </recommendedName>
</protein>
<dbReference type="GO" id="GO:0009897">
    <property type="term" value="C:external side of plasma membrane"/>
    <property type="evidence" value="ECO:0007669"/>
    <property type="project" value="TreeGrafter"/>
</dbReference>
<dbReference type="InterPro" id="IPR007110">
    <property type="entry name" value="Ig-like_dom"/>
</dbReference>
<keyword evidence="1" id="KW-1133">Transmembrane helix</keyword>
<feature type="transmembrane region" description="Helical" evidence="1">
    <location>
        <begin position="479"/>
        <end position="503"/>
    </location>
</feature>
<feature type="domain" description="Ig-like" evidence="2">
    <location>
        <begin position="36"/>
        <end position="143"/>
    </location>
</feature>
<keyword evidence="1" id="KW-0812">Transmembrane</keyword>
<evidence type="ECO:0000259" key="2">
    <source>
        <dbReference type="PROSITE" id="PS50835"/>
    </source>
</evidence>
<name>A0A7J6B0E5_AMEME</name>
<reference evidence="3 4" key="1">
    <citation type="submission" date="2020-02" db="EMBL/GenBank/DDBJ databases">
        <title>A chromosome-scale genome assembly of the black bullhead catfish (Ameiurus melas).</title>
        <authorList>
            <person name="Wen M."/>
            <person name="Zham M."/>
            <person name="Cabau C."/>
            <person name="Klopp C."/>
            <person name="Donnadieu C."/>
            <person name="Roques C."/>
            <person name="Bouchez O."/>
            <person name="Lampietro C."/>
            <person name="Jouanno E."/>
            <person name="Herpin A."/>
            <person name="Louis A."/>
            <person name="Berthelot C."/>
            <person name="Parey E."/>
            <person name="Roest-Crollius H."/>
            <person name="Braasch I."/>
            <person name="Postlethwait J."/>
            <person name="Robinson-Rechavi M."/>
            <person name="Echchiki A."/>
            <person name="Begum T."/>
            <person name="Montfort J."/>
            <person name="Schartl M."/>
            <person name="Bobe J."/>
            <person name="Guiguen Y."/>
        </authorList>
    </citation>
    <scope>NUCLEOTIDE SEQUENCE [LARGE SCALE GENOMIC DNA]</scope>
    <source>
        <strain evidence="3">M_S1</strain>
        <tissue evidence="3">Blood</tissue>
    </source>
</reference>
<keyword evidence="1" id="KW-0472">Membrane</keyword>